<organism evidence="4 5">
    <name type="scientific">Planoprotostelium fungivorum</name>
    <dbReference type="NCBI Taxonomy" id="1890364"/>
    <lineage>
        <taxon>Eukaryota</taxon>
        <taxon>Amoebozoa</taxon>
        <taxon>Evosea</taxon>
        <taxon>Variosea</taxon>
        <taxon>Cavosteliida</taxon>
        <taxon>Cavosteliaceae</taxon>
        <taxon>Planoprotostelium</taxon>
    </lineage>
</organism>
<keyword evidence="5" id="KW-1185">Reference proteome</keyword>
<dbReference type="GO" id="GO:0001965">
    <property type="term" value="F:G-protein alpha-subunit binding"/>
    <property type="evidence" value="ECO:0007669"/>
    <property type="project" value="TreeGrafter"/>
</dbReference>
<evidence type="ECO:0000256" key="1">
    <source>
        <dbReference type="ARBA" id="ARBA00009049"/>
    </source>
</evidence>
<dbReference type="OrthoDB" id="5585685at2759"/>
<dbReference type="InParanoid" id="A0A2P6N3R9"/>
<dbReference type="Pfam" id="PF10165">
    <property type="entry name" value="Ric8"/>
    <property type="match status" value="1"/>
</dbReference>
<comment type="similarity">
    <text evidence="1">Belongs to the synembryn family.</text>
</comment>
<dbReference type="InterPro" id="IPR019318">
    <property type="entry name" value="Gua_nucleotide_exch_fac_Ric8"/>
</dbReference>
<evidence type="ECO:0000313" key="4">
    <source>
        <dbReference type="EMBL" id="PRP78599.1"/>
    </source>
</evidence>
<dbReference type="Proteomes" id="UP000241769">
    <property type="component" value="Unassembled WGS sequence"/>
</dbReference>
<dbReference type="STRING" id="1890364.A0A2P6N3R9"/>
<gene>
    <name evidence="4" type="ORF">PROFUN_13548</name>
</gene>
<dbReference type="InterPro" id="IPR016024">
    <property type="entry name" value="ARM-type_fold"/>
</dbReference>
<dbReference type="EMBL" id="MDYQ01000215">
    <property type="protein sequence ID" value="PRP78599.1"/>
    <property type="molecule type" value="Genomic_DNA"/>
</dbReference>
<dbReference type="GO" id="GO:0005737">
    <property type="term" value="C:cytoplasm"/>
    <property type="evidence" value="ECO:0007669"/>
    <property type="project" value="TreeGrafter"/>
</dbReference>
<dbReference type="PANTHER" id="PTHR12425">
    <property type="entry name" value="SYNEMBRYN"/>
    <property type="match status" value="1"/>
</dbReference>
<evidence type="ECO:0000256" key="3">
    <source>
        <dbReference type="ARBA" id="ARBA00023186"/>
    </source>
</evidence>
<dbReference type="Gene3D" id="1.25.10.10">
    <property type="entry name" value="Leucine-rich Repeat Variant"/>
    <property type="match status" value="1"/>
</dbReference>
<dbReference type="GO" id="GO:0005085">
    <property type="term" value="F:guanyl-nucleotide exchange factor activity"/>
    <property type="evidence" value="ECO:0007669"/>
    <property type="project" value="UniProtKB-KW"/>
</dbReference>
<protein>
    <submittedName>
        <fullName evidence="4">Uncharacterized protein</fullName>
    </submittedName>
</protein>
<keyword evidence="2" id="KW-0344">Guanine-nucleotide releasing factor</keyword>
<reference evidence="4 5" key="1">
    <citation type="journal article" date="2018" name="Genome Biol. Evol.">
        <title>Multiple Roots of Fruiting Body Formation in Amoebozoa.</title>
        <authorList>
            <person name="Hillmann F."/>
            <person name="Forbes G."/>
            <person name="Novohradska S."/>
            <person name="Ferling I."/>
            <person name="Riege K."/>
            <person name="Groth M."/>
            <person name="Westermann M."/>
            <person name="Marz M."/>
            <person name="Spaller T."/>
            <person name="Winckler T."/>
            <person name="Schaap P."/>
            <person name="Glockner G."/>
        </authorList>
    </citation>
    <scope>NUCLEOTIDE SEQUENCE [LARGE SCALE GENOMIC DNA]</scope>
    <source>
        <strain evidence="4 5">Jena</strain>
    </source>
</reference>
<dbReference type="PANTHER" id="PTHR12425:SF5">
    <property type="entry name" value="SYNEMBRYN"/>
    <property type="match status" value="1"/>
</dbReference>
<comment type="caution">
    <text evidence="4">The sequence shown here is derived from an EMBL/GenBank/DDBJ whole genome shotgun (WGS) entry which is preliminary data.</text>
</comment>
<name>A0A2P6N3R9_9EUKA</name>
<dbReference type="FunCoup" id="A0A2P6N3R9">
    <property type="interactions" value="84"/>
</dbReference>
<sequence>MPVMNTCVLTGPLKSAEKGGGVKLDPSFVYVLPTTCHIIAIRTCGSLDSYIKHSIIDLYCVHLFFTRYKPRILEKGLRLDSVYNGEDVQQLAGDYFQVMKEVLQAVGSQEEHLSDISIGRMQISLSHRNSRLRLILNILPSLSFVDRYGLKVKESFVSLLFQLLRVRRDDLGQDQAILLEALRICCREEEGMQSVHQAIPYVMELAGVDKRITGSTAIQLEALKLLVNVLGKSIESRDTFVRNEGIENSLHKLKTIAPDAIPMPPEVFPINRILFHCSVNMNNKEVFQRAKALNTYITLMEKDINCGHPDQVVSNDILKIIFNLTMHLGPLASVGGAEEPSTDEKMEMERMIPLLKRVLTRGDLSDAPYQSPFLLCVLNIPRSIQGRYTDETVVEALLRLLESQIEKNNTPEGLVSLLMILTGISSSNEGHQQFIKDYVYPNSDDQETTMEGPKGGTLIAVALRKHLTSLNVALKHNVQEFLFSVCDSSGDEFGRLNGLGPGAGLLAERNLLSVFSSLKPNPVQPVEREIDSGDEEDVAELERKMERLEVGDEFKHSLTEEQKLGVFKMVREDKK</sequence>
<evidence type="ECO:0000313" key="5">
    <source>
        <dbReference type="Proteomes" id="UP000241769"/>
    </source>
</evidence>
<accession>A0A2P6N3R9</accession>
<dbReference type="InterPro" id="IPR011989">
    <property type="entry name" value="ARM-like"/>
</dbReference>
<evidence type="ECO:0000256" key="2">
    <source>
        <dbReference type="ARBA" id="ARBA00022658"/>
    </source>
</evidence>
<keyword evidence="3" id="KW-0143">Chaperone</keyword>
<proteinExistence type="inferred from homology"/>
<dbReference type="GO" id="GO:0007186">
    <property type="term" value="P:G protein-coupled receptor signaling pathway"/>
    <property type="evidence" value="ECO:0007669"/>
    <property type="project" value="TreeGrafter"/>
</dbReference>
<dbReference type="SUPFAM" id="SSF48371">
    <property type="entry name" value="ARM repeat"/>
    <property type="match status" value="1"/>
</dbReference>
<dbReference type="AlphaFoldDB" id="A0A2P6N3R9"/>